<protein>
    <submittedName>
        <fullName evidence="1">Uncharacterized protein</fullName>
    </submittedName>
</protein>
<dbReference type="RefSeq" id="WP_145353486.1">
    <property type="nucleotide sequence ID" value="NZ_CP036262.1"/>
</dbReference>
<evidence type="ECO:0000313" key="1">
    <source>
        <dbReference type="EMBL" id="QDS95383.1"/>
    </source>
</evidence>
<accession>A0A517MKG9</accession>
<reference evidence="1 2" key="1">
    <citation type="submission" date="2019-02" db="EMBL/GenBank/DDBJ databases">
        <title>Deep-cultivation of Planctomycetes and their phenomic and genomic characterization uncovers novel biology.</title>
        <authorList>
            <person name="Wiegand S."/>
            <person name="Jogler M."/>
            <person name="Boedeker C."/>
            <person name="Pinto D."/>
            <person name="Vollmers J."/>
            <person name="Rivas-Marin E."/>
            <person name="Kohn T."/>
            <person name="Peeters S.H."/>
            <person name="Heuer A."/>
            <person name="Rast P."/>
            <person name="Oberbeckmann S."/>
            <person name="Bunk B."/>
            <person name="Jeske O."/>
            <person name="Meyerdierks A."/>
            <person name="Storesund J.E."/>
            <person name="Kallscheuer N."/>
            <person name="Luecker S."/>
            <person name="Lage O.M."/>
            <person name="Pohl T."/>
            <person name="Merkel B.J."/>
            <person name="Hornburger P."/>
            <person name="Mueller R.-W."/>
            <person name="Bruemmer F."/>
            <person name="Labrenz M."/>
            <person name="Spormann A.M."/>
            <person name="Op den Camp H."/>
            <person name="Overmann J."/>
            <person name="Amann R."/>
            <person name="Jetten M.S.M."/>
            <person name="Mascher T."/>
            <person name="Medema M.H."/>
            <person name="Devos D.P."/>
            <person name="Kaster A.-K."/>
            <person name="Ovreas L."/>
            <person name="Rohde M."/>
            <person name="Galperin M.Y."/>
            <person name="Jogler C."/>
        </authorList>
    </citation>
    <scope>NUCLEOTIDE SEQUENCE [LARGE SCALE GENOMIC DNA]</scope>
    <source>
        <strain evidence="1 2">FF011L</strain>
    </source>
</reference>
<keyword evidence="2" id="KW-1185">Reference proteome</keyword>
<dbReference type="AlphaFoldDB" id="A0A517MKG9"/>
<proteinExistence type="predicted"/>
<dbReference type="KEGG" id="rml:FF011L_41790"/>
<dbReference type="EMBL" id="CP036262">
    <property type="protein sequence ID" value="QDS95383.1"/>
    <property type="molecule type" value="Genomic_DNA"/>
</dbReference>
<dbReference type="Proteomes" id="UP000320672">
    <property type="component" value="Chromosome"/>
</dbReference>
<evidence type="ECO:0000313" key="2">
    <source>
        <dbReference type="Proteomes" id="UP000320672"/>
    </source>
</evidence>
<sequence>MICKQKTARIVRGGLRVGNIPLMITDFLVAKQSDRSGNASAVRCWKTEVYPPHGTCFSEEQDDPNVISFGILRAVFWADRLPPRR</sequence>
<name>A0A517MKG9_9BACT</name>
<organism evidence="1 2">
    <name type="scientific">Roseimaritima multifibrata</name>
    <dbReference type="NCBI Taxonomy" id="1930274"/>
    <lineage>
        <taxon>Bacteria</taxon>
        <taxon>Pseudomonadati</taxon>
        <taxon>Planctomycetota</taxon>
        <taxon>Planctomycetia</taxon>
        <taxon>Pirellulales</taxon>
        <taxon>Pirellulaceae</taxon>
        <taxon>Roseimaritima</taxon>
    </lineage>
</organism>
<gene>
    <name evidence="1" type="ORF">FF011L_41790</name>
</gene>